<dbReference type="CDD" id="cd09272">
    <property type="entry name" value="RNase_HI_RT_Ty1"/>
    <property type="match status" value="1"/>
</dbReference>
<dbReference type="AlphaFoldDB" id="A0AAF0R5J6"/>
<feature type="compositionally biased region" description="Polar residues" evidence="1">
    <location>
        <begin position="1"/>
        <end position="10"/>
    </location>
</feature>
<keyword evidence="3" id="KW-1185">Reference proteome</keyword>
<protein>
    <recommendedName>
        <fullName evidence="4">Copia protein</fullName>
    </recommendedName>
</protein>
<name>A0AAF0R5J6_SOLVR</name>
<gene>
    <name evidence="2" type="ORF">MTR67_028423</name>
</gene>
<accession>A0AAF0R5J6</accession>
<evidence type="ECO:0000313" key="2">
    <source>
        <dbReference type="EMBL" id="WMV35038.1"/>
    </source>
</evidence>
<feature type="region of interest" description="Disordered" evidence="1">
    <location>
        <begin position="1"/>
        <end position="23"/>
    </location>
</feature>
<dbReference type="EMBL" id="CP133617">
    <property type="protein sequence ID" value="WMV35038.1"/>
    <property type="molecule type" value="Genomic_DNA"/>
</dbReference>
<feature type="compositionally biased region" description="Basic and acidic residues" evidence="1">
    <location>
        <begin position="11"/>
        <end position="21"/>
    </location>
</feature>
<evidence type="ECO:0008006" key="4">
    <source>
        <dbReference type="Google" id="ProtNLM"/>
    </source>
</evidence>
<sequence length="269" mass="30285">MDVNVKLTSRQYDDQTSKNQEESLTDQASYQKLIGKLLYLNMTKPDIFYNVQTLSQFLHQPKKSHMDAALRVAKYIKGQLGQGILLSSKCGTGITTYCDADWAACPLTRKFVTGYVIKLGESVVSWKAKKQTIVSRSSAEAEYRSLASIVAELVWLVGMLKDLKAEIQLPVQVYSDNKSAIQLASNPVHHGCTKHIEIDCHFIREKLQQGLIKIVYISTQNQPTDLLTKGLNKPQHDYLLSKLIIFAPPSLRGSIEIMEKKKDSKIKKV</sequence>
<evidence type="ECO:0000256" key="1">
    <source>
        <dbReference type="SAM" id="MobiDB-lite"/>
    </source>
</evidence>
<dbReference type="Proteomes" id="UP001234989">
    <property type="component" value="Chromosome 6"/>
</dbReference>
<proteinExistence type="predicted"/>
<dbReference type="SUPFAM" id="SSF56672">
    <property type="entry name" value="DNA/RNA polymerases"/>
    <property type="match status" value="1"/>
</dbReference>
<dbReference type="PANTHER" id="PTHR11439">
    <property type="entry name" value="GAG-POL-RELATED RETROTRANSPOSON"/>
    <property type="match status" value="1"/>
</dbReference>
<organism evidence="2 3">
    <name type="scientific">Solanum verrucosum</name>
    <dbReference type="NCBI Taxonomy" id="315347"/>
    <lineage>
        <taxon>Eukaryota</taxon>
        <taxon>Viridiplantae</taxon>
        <taxon>Streptophyta</taxon>
        <taxon>Embryophyta</taxon>
        <taxon>Tracheophyta</taxon>
        <taxon>Spermatophyta</taxon>
        <taxon>Magnoliopsida</taxon>
        <taxon>eudicotyledons</taxon>
        <taxon>Gunneridae</taxon>
        <taxon>Pentapetalae</taxon>
        <taxon>asterids</taxon>
        <taxon>lamiids</taxon>
        <taxon>Solanales</taxon>
        <taxon>Solanaceae</taxon>
        <taxon>Solanoideae</taxon>
        <taxon>Solaneae</taxon>
        <taxon>Solanum</taxon>
    </lineage>
</organism>
<evidence type="ECO:0000313" key="3">
    <source>
        <dbReference type="Proteomes" id="UP001234989"/>
    </source>
</evidence>
<dbReference type="PANTHER" id="PTHR11439:SF488">
    <property type="entry name" value="REVERSE TRANSCRIPTASE TY1_COPIA-TYPE DOMAIN-CONTAINING PROTEIN"/>
    <property type="match status" value="1"/>
</dbReference>
<dbReference type="InterPro" id="IPR043502">
    <property type="entry name" value="DNA/RNA_pol_sf"/>
</dbReference>
<reference evidence="2" key="1">
    <citation type="submission" date="2023-08" db="EMBL/GenBank/DDBJ databases">
        <title>A de novo genome assembly of Solanum verrucosum Schlechtendal, a Mexican diploid species geographically isolated from the other diploid A-genome species in potato relatives.</title>
        <authorList>
            <person name="Hosaka K."/>
        </authorList>
    </citation>
    <scope>NUCLEOTIDE SEQUENCE</scope>
    <source>
        <tissue evidence="2">Young leaves</tissue>
    </source>
</reference>